<dbReference type="AlphaFoldDB" id="A0A2U3PCI1"/>
<evidence type="ECO:0000256" key="1">
    <source>
        <dbReference type="SAM" id="MobiDB-lite"/>
    </source>
</evidence>
<sequence>MSLSAALPLMRDNATRAPPDRASTTTTEALPT</sequence>
<dbReference type="Proteomes" id="UP000240424">
    <property type="component" value="Unassembled WGS sequence"/>
</dbReference>
<evidence type="ECO:0000313" key="3">
    <source>
        <dbReference type="Proteomes" id="UP000240424"/>
    </source>
</evidence>
<keyword evidence="3" id="KW-1185">Reference proteome</keyword>
<feature type="compositionally biased region" description="Polar residues" evidence="1">
    <location>
        <begin position="22"/>
        <end position="32"/>
    </location>
</feature>
<proteinExistence type="predicted"/>
<dbReference type="EMBL" id="FUEZ01000004">
    <property type="protein sequence ID" value="SPM41442.1"/>
    <property type="molecule type" value="Genomic_DNA"/>
</dbReference>
<accession>A0A2U3PCI1</accession>
<dbReference type="STRING" id="1841861.GCA_900157365_01967"/>
<protein>
    <submittedName>
        <fullName evidence="2">Mycobacterium numidiamassiliense ORFan</fullName>
    </submittedName>
</protein>
<feature type="region of interest" description="Disordered" evidence="1">
    <location>
        <begin position="1"/>
        <end position="32"/>
    </location>
</feature>
<reference evidence="2 3" key="1">
    <citation type="submission" date="2017-01" db="EMBL/GenBank/DDBJ databases">
        <authorList>
            <consortium name="Urmite Genomes"/>
        </authorList>
    </citation>
    <scope>NUCLEOTIDE SEQUENCE [LARGE SCALE GENOMIC DNA]</scope>
    <source>
        <strain evidence="2 3">AB215</strain>
    </source>
</reference>
<evidence type="ECO:0000313" key="2">
    <source>
        <dbReference type="EMBL" id="SPM41442.1"/>
    </source>
</evidence>
<organism evidence="2 3">
    <name type="scientific">Mycobacterium numidiamassiliense</name>
    <dbReference type="NCBI Taxonomy" id="1841861"/>
    <lineage>
        <taxon>Bacteria</taxon>
        <taxon>Bacillati</taxon>
        <taxon>Actinomycetota</taxon>
        <taxon>Actinomycetes</taxon>
        <taxon>Mycobacteriales</taxon>
        <taxon>Mycobacteriaceae</taxon>
        <taxon>Mycobacterium</taxon>
    </lineage>
</organism>
<name>A0A2U3PCI1_9MYCO</name>
<gene>
    <name evidence="2" type="ORF">MNAB215_3647</name>
</gene>